<keyword evidence="2" id="KW-1185">Reference proteome</keyword>
<evidence type="ECO:0000313" key="1">
    <source>
        <dbReference type="EMBL" id="GEM36647.1"/>
    </source>
</evidence>
<protein>
    <submittedName>
        <fullName evidence="1">Uncharacterized protein</fullName>
    </submittedName>
</protein>
<organism evidence="1 2">
    <name type="scientific">Nocardia ninae NBRC 108245</name>
    <dbReference type="NCBI Taxonomy" id="1210091"/>
    <lineage>
        <taxon>Bacteria</taxon>
        <taxon>Bacillati</taxon>
        <taxon>Actinomycetota</taxon>
        <taxon>Actinomycetes</taxon>
        <taxon>Mycobacteriales</taxon>
        <taxon>Nocardiaceae</taxon>
        <taxon>Nocardia</taxon>
    </lineage>
</organism>
<reference evidence="1 2" key="1">
    <citation type="submission" date="2019-07" db="EMBL/GenBank/DDBJ databases">
        <title>Whole genome shotgun sequence of Nocardia ninae NBRC 108245.</title>
        <authorList>
            <person name="Hosoyama A."/>
            <person name="Uohara A."/>
            <person name="Ohji S."/>
            <person name="Ichikawa N."/>
        </authorList>
    </citation>
    <scope>NUCLEOTIDE SEQUENCE [LARGE SCALE GENOMIC DNA]</scope>
    <source>
        <strain evidence="1 2">NBRC 108245</strain>
    </source>
</reference>
<accession>A0A511M8V3</accession>
<dbReference type="AlphaFoldDB" id="A0A511M8V3"/>
<dbReference type="EMBL" id="BJXA01000004">
    <property type="protein sequence ID" value="GEM36647.1"/>
    <property type="molecule type" value="Genomic_DNA"/>
</dbReference>
<gene>
    <name evidence="1" type="ORF">NN4_11660</name>
</gene>
<evidence type="ECO:0000313" key="2">
    <source>
        <dbReference type="Proteomes" id="UP000321424"/>
    </source>
</evidence>
<proteinExistence type="predicted"/>
<sequence length="63" mass="6677">MSRIRYNRTPPPPTASSNLASVGHVNAQAQFEQSAVPTVDMVAELIRGASAPLPPQKDPVAHT</sequence>
<name>A0A511M8V3_9NOCA</name>
<dbReference type="Proteomes" id="UP000321424">
    <property type="component" value="Unassembled WGS sequence"/>
</dbReference>
<comment type="caution">
    <text evidence="1">The sequence shown here is derived from an EMBL/GenBank/DDBJ whole genome shotgun (WGS) entry which is preliminary data.</text>
</comment>